<dbReference type="InterPro" id="IPR053772">
    <property type="entry name" value="At1g61320/At1g61330-like"/>
</dbReference>
<reference evidence="4" key="2">
    <citation type="journal article" date="2018" name="Plant J.">
        <title>The Sorghum bicolor reference genome: improved assembly, gene annotations, a transcriptome atlas, and signatures of genome organization.</title>
        <authorList>
            <person name="McCormick R.F."/>
            <person name="Truong S.K."/>
            <person name="Sreedasyam A."/>
            <person name="Jenkins J."/>
            <person name="Shu S."/>
            <person name="Sims D."/>
            <person name="Kennedy M."/>
            <person name="Amirebrahimi M."/>
            <person name="Weers B.D."/>
            <person name="McKinley B."/>
            <person name="Mattison A."/>
            <person name="Morishige D.T."/>
            <person name="Grimwood J."/>
            <person name="Schmutz J."/>
            <person name="Mullet J.E."/>
        </authorList>
    </citation>
    <scope>NUCLEOTIDE SEQUENCE [LARGE SCALE GENOMIC DNA]</scope>
    <source>
        <strain evidence="4">cv. BTx623</strain>
    </source>
</reference>
<dbReference type="STRING" id="4558.A0A1B6Q8Y4"/>
<dbReference type="InParanoid" id="A0A1B6Q8Y4"/>
<evidence type="ECO:0000313" key="3">
    <source>
        <dbReference type="EMBL" id="KXG34384.1"/>
    </source>
</evidence>
<feature type="compositionally biased region" description="Pro residues" evidence="1">
    <location>
        <begin position="1"/>
        <end position="10"/>
    </location>
</feature>
<dbReference type="PANTHER" id="PTHR34145:SF28">
    <property type="entry name" value="F-BOX DOMAIN-CONTAINING PROTEIN"/>
    <property type="match status" value="1"/>
</dbReference>
<name>A0A1B6Q8Y4_SORBI</name>
<keyword evidence="4" id="KW-1185">Reference proteome</keyword>
<dbReference type="Gramene" id="KXG34384">
    <property type="protein sequence ID" value="KXG34384"/>
    <property type="gene ID" value="SORBI_3002G031400"/>
</dbReference>
<dbReference type="SUPFAM" id="SSF52047">
    <property type="entry name" value="RNI-like"/>
    <property type="match status" value="1"/>
</dbReference>
<evidence type="ECO:0000313" key="4">
    <source>
        <dbReference type="Proteomes" id="UP000000768"/>
    </source>
</evidence>
<dbReference type="CDD" id="cd22160">
    <property type="entry name" value="F-box_AtFBL13-like"/>
    <property type="match status" value="1"/>
</dbReference>
<dbReference type="InterPro" id="IPR001810">
    <property type="entry name" value="F-box_dom"/>
</dbReference>
<dbReference type="Proteomes" id="UP000000768">
    <property type="component" value="Chromosome 2"/>
</dbReference>
<feature type="domain" description="F-box" evidence="2">
    <location>
        <begin position="34"/>
        <end position="81"/>
    </location>
</feature>
<dbReference type="OMA" id="NIMSSCH"/>
<dbReference type="Pfam" id="PF00646">
    <property type="entry name" value="F-box"/>
    <property type="match status" value="1"/>
</dbReference>
<dbReference type="OrthoDB" id="680793at2759"/>
<dbReference type="InterPro" id="IPR055357">
    <property type="entry name" value="LRR_At1g61320_AtMIF1"/>
</dbReference>
<dbReference type="InterPro" id="IPR053781">
    <property type="entry name" value="F-box_AtFBL13-like"/>
</dbReference>
<feature type="region of interest" description="Disordered" evidence="1">
    <location>
        <begin position="1"/>
        <end position="26"/>
    </location>
</feature>
<gene>
    <name evidence="3" type="ORF">SORBI_3002G031400</name>
</gene>
<dbReference type="Gene3D" id="3.80.10.10">
    <property type="entry name" value="Ribonuclease Inhibitor"/>
    <property type="match status" value="1"/>
</dbReference>
<evidence type="ECO:0000256" key="1">
    <source>
        <dbReference type="SAM" id="MobiDB-lite"/>
    </source>
</evidence>
<dbReference type="EMBL" id="CM000761">
    <property type="protein sequence ID" value="KXG34384.1"/>
    <property type="molecule type" value="Genomic_DNA"/>
</dbReference>
<dbReference type="SUPFAM" id="SSF81383">
    <property type="entry name" value="F-box domain"/>
    <property type="match status" value="1"/>
</dbReference>
<proteinExistence type="predicted"/>
<dbReference type="PROSITE" id="PS50181">
    <property type="entry name" value="FBOX"/>
    <property type="match status" value="1"/>
</dbReference>
<protein>
    <recommendedName>
        <fullName evidence="2">F-box domain-containing protein</fullName>
    </recommendedName>
</protein>
<dbReference type="PANTHER" id="PTHR34145">
    <property type="entry name" value="OS02G0105600 PROTEIN"/>
    <property type="match status" value="1"/>
</dbReference>
<organism evidence="3 4">
    <name type="scientific">Sorghum bicolor</name>
    <name type="common">Sorghum</name>
    <name type="synonym">Sorghum vulgare</name>
    <dbReference type="NCBI Taxonomy" id="4558"/>
    <lineage>
        <taxon>Eukaryota</taxon>
        <taxon>Viridiplantae</taxon>
        <taxon>Streptophyta</taxon>
        <taxon>Embryophyta</taxon>
        <taxon>Tracheophyta</taxon>
        <taxon>Spermatophyta</taxon>
        <taxon>Magnoliopsida</taxon>
        <taxon>Liliopsida</taxon>
        <taxon>Poales</taxon>
        <taxon>Poaceae</taxon>
        <taxon>PACMAD clade</taxon>
        <taxon>Panicoideae</taxon>
        <taxon>Andropogonodae</taxon>
        <taxon>Andropogoneae</taxon>
        <taxon>Sorghinae</taxon>
        <taxon>Sorghum</taxon>
    </lineage>
</organism>
<evidence type="ECO:0000259" key="2">
    <source>
        <dbReference type="PROSITE" id="PS50181"/>
    </source>
</evidence>
<dbReference type="ExpressionAtlas" id="A0A1B6Q8Y4">
    <property type="expression patterns" value="baseline"/>
</dbReference>
<dbReference type="InterPro" id="IPR032675">
    <property type="entry name" value="LRR_dom_sf"/>
</dbReference>
<accession>A0A1B6Q8Y4</accession>
<dbReference type="Pfam" id="PF23622">
    <property type="entry name" value="LRR_At1g61320_AtMIF1"/>
    <property type="match status" value="1"/>
</dbReference>
<dbReference type="eggNOG" id="ENOG502R833">
    <property type="taxonomic scope" value="Eukaryota"/>
</dbReference>
<dbReference type="AlphaFoldDB" id="A0A1B6Q8Y4"/>
<reference evidence="3 4" key="1">
    <citation type="journal article" date="2009" name="Nature">
        <title>The Sorghum bicolor genome and the diversification of grasses.</title>
        <authorList>
            <person name="Paterson A.H."/>
            <person name="Bowers J.E."/>
            <person name="Bruggmann R."/>
            <person name="Dubchak I."/>
            <person name="Grimwood J."/>
            <person name="Gundlach H."/>
            <person name="Haberer G."/>
            <person name="Hellsten U."/>
            <person name="Mitros T."/>
            <person name="Poliakov A."/>
            <person name="Schmutz J."/>
            <person name="Spannagl M."/>
            <person name="Tang H."/>
            <person name="Wang X."/>
            <person name="Wicker T."/>
            <person name="Bharti A.K."/>
            <person name="Chapman J."/>
            <person name="Feltus F.A."/>
            <person name="Gowik U."/>
            <person name="Grigoriev I.V."/>
            <person name="Lyons E."/>
            <person name="Maher C.A."/>
            <person name="Martis M."/>
            <person name="Narechania A."/>
            <person name="Otillar R.P."/>
            <person name="Penning B.W."/>
            <person name="Salamov A.A."/>
            <person name="Wang Y."/>
            <person name="Zhang L."/>
            <person name="Carpita N.C."/>
            <person name="Freeling M."/>
            <person name="Gingle A.R."/>
            <person name="Hash C.T."/>
            <person name="Keller B."/>
            <person name="Klein P."/>
            <person name="Kresovich S."/>
            <person name="McCann M.C."/>
            <person name="Ming R."/>
            <person name="Peterson D.G."/>
            <person name="Mehboob-ur-Rahman"/>
            <person name="Ware D."/>
            <person name="Westhoff P."/>
            <person name="Mayer K.F."/>
            <person name="Messing J."/>
            <person name="Rokhsar D.S."/>
        </authorList>
    </citation>
    <scope>NUCLEOTIDE SEQUENCE [LARGE SCALE GENOMIC DNA]</scope>
    <source>
        <strain evidence="4">cv. BTx623</strain>
    </source>
</reference>
<dbReference type="InterPro" id="IPR036047">
    <property type="entry name" value="F-box-like_dom_sf"/>
</dbReference>
<sequence>MDSALPPPPDSADACIPPDNNRTSCNAQQHVQSPDRISSLPDGILINILSLMTVREAAVTDVLSTRWRHLWESVDHLILDMHTFGMQVPPNSDNHGNLDFSNSEATTFVRKVNELLSHHKGNKLKEFKVEFPLSSAHASELDRWVAFAVASHAETLTLSLCDEHGRIAIDHREAYFFPLKQFSDVGGCQLHVLSLYECIFETVPANLSGFSCLYSLSLCNVRVVDEVLLSIMSSCNALCYLYLRSCHKLIDLRVSHAQLVNLEVYSCGRLRNISIHAEKLESFSYKGRRVDIEYECVPVLSKLGAYFGILKHTLDLLDNFPNKLKVLTLHFPSRCQVSRILQHNGRFAVLKEITLCIKMRQSWKNSIRIVALILQSAPLVETLNLEVCGNLRPLKMLKIRWPKNFTAASLRTIRIGGFSGESELVHLLLFLLRRSPVLKTLVIRTHQVRHPALRISEIERSKDAALRCNYGREVAQTHLAPNVPATVKLSIM</sequence>